<evidence type="ECO:0000313" key="3">
    <source>
        <dbReference type="Proteomes" id="UP000295060"/>
    </source>
</evidence>
<dbReference type="SUPFAM" id="SSF56601">
    <property type="entry name" value="beta-lactamase/transpeptidase-like"/>
    <property type="match status" value="1"/>
</dbReference>
<dbReference type="InterPro" id="IPR050491">
    <property type="entry name" value="AmpC-like"/>
</dbReference>
<reference evidence="2 3" key="1">
    <citation type="submission" date="2019-03" db="EMBL/GenBank/DDBJ databases">
        <title>Genomic Encyclopedia of Type Strains, Phase III (KMG-III): the genomes of soil and plant-associated and newly described type strains.</title>
        <authorList>
            <person name="Whitman W."/>
        </authorList>
    </citation>
    <scope>NUCLEOTIDE SEQUENCE [LARGE SCALE GENOMIC DNA]</scope>
    <source>
        <strain evidence="2 3">VKMAc-2574</strain>
    </source>
</reference>
<proteinExistence type="predicted"/>
<accession>A0ABY2FKI3</accession>
<dbReference type="Proteomes" id="UP000295060">
    <property type="component" value="Unassembled WGS sequence"/>
</dbReference>
<organism evidence="2 3">
    <name type="scientific">Kribbella pratensis</name>
    <dbReference type="NCBI Taxonomy" id="2512112"/>
    <lineage>
        <taxon>Bacteria</taxon>
        <taxon>Bacillati</taxon>
        <taxon>Actinomycetota</taxon>
        <taxon>Actinomycetes</taxon>
        <taxon>Propionibacteriales</taxon>
        <taxon>Kribbellaceae</taxon>
        <taxon>Kribbella</taxon>
    </lineage>
</organism>
<gene>
    <name evidence="2" type="ORF">EV137_0723</name>
</gene>
<keyword evidence="2" id="KW-0378">Hydrolase</keyword>
<dbReference type="Gene3D" id="3.40.710.10">
    <property type="entry name" value="DD-peptidase/beta-lactamase superfamily"/>
    <property type="match status" value="1"/>
</dbReference>
<protein>
    <submittedName>
        <fullName evidence="2">D-alanyl-D-alanine carboxypeptidase</fullName>
    </submittedName>
</protein>
<keyword evidence="2" id="KW-0121">Carboxypeptidase</keyword>
<dbReference type="RefSeq" id="WP_134126510.1">
    <property type="nucleotide sequence ID" value="NZ_SODU01000001.1"/>
</dbReference>
<evidence type="ECO:0000313" key="2">
    <source>
        <dbReference type="EMBL" id="TDW93443.1"/>
    </source>
</evidence>
<keyword evidence="3" id="KW-1185">Reference proteome</keyword>
<dbReference type="EMBL" id="SODU01000001">
    <property type="protein sequence ID" value="TDW93443.1"/>
    <property type="molecule type" value="Genomic_DNA"/>
</dbReference>
<evidence type="ECO:0000259" key="1">
    <source>
        <dbReference type="Pfam" id="PF00144"/>
    </source>
</evidence>
<keyword evidence="2" id="KW-0645">Protease</keyword>
<dbReference type="Pfam" id="PF00144">
    <property type="entry name" value="Beta-lactamase"/>
    <property type="match status" value="1"/>
</dbReference>
<dbReference type="InterPro" id="IPR012338">
    <property type="entry name" value="Beta-lactam/transpept-like"/>
</dbReference>
<dbReference type="PANTHER" id="PTHR46825">
    <property type="entry name" value="D-ALANYL-D-ALANINE-CARBOXYPEPTIDASE/ENDOPEPTIDASE AMPH"/>
    <property type="match status" value="1"/>
</dbReference>
<dbReference type="InterPro" id="IPR001466">
    <property type="entry name" value="Beta-lactam-related"/>
</dbReference>
<feature type="domain" description="Beta-lactamase-related" evidence="1">
    <location>
        <begin position="69"/>
        <end position="405"/>
    </location>
</feature>
<name>A0ABY2FKI3_9ACTN</name>
<dbReference type="GO" id="GO:0004180">
    <property type="term" value="F:carboxypeptidase activity"/>
    <property type="evidence" value="ECO:0007669"/>
    <property type="project" value="UniProtKB-KW"/>
</dbReference>
<dbReference type="PANTHER" id="PTHR46825:SF7">
    <property type="entry name" value="D-ALANYL-D-ALANINE CARBOXYPEPTIDASE"/>
    <property type="match status" value="1"/>
</dbReference>
<comment type="caution">
    <text evidence="2">The sequence shown here is derived from an EMBL/GenBank/DDBJ whole genome shotgun (WGS) entry which is preliminary data.</text>
</comment>
<sequence>MSDASSHPQQGARPSYRRTAGVLAAGALAVTAITAGTASTAGAQTSSADITASAPHEWSLQRDLRRDVEAYLTKYGANEHASAVGLSVSLPGRSNIDVTAGTMSFDSRRPVPGDAVWQIGSNTKAFTSVILLQLEAEHRLSIDDPLGKWLPQYPQWRHVTLRSLLNMTSGIRTYDETPEMLSAYAADPNRYFSQAELVSYAAATPPAANPWTYSNTGYILTEMIIEKVTGNSYSHELYSRIINRLQLKDTFYRPHAYPRSVTAREPAGYFHVHGFGPLEPFYDTDVSRYTMSWTRAAGGIFATLHDMTVWERAMYSGQMLPAKQQAELLSLVSVATGKPIDTTSAKDPAGFGLGVQQSTTSRLGTFWNYQGGTLGVRTLHVYLPESKVIMAMGVNSYPEQNAINDLAFAVHATLKAHGLIK</sequence>